<dbReference type="PANTHER" id="PTHR43654">
    <property type="entry name" value="GLUTAMATE 5-KINASE"/>
    <property type="match status" value="1"/>
</dbReference>
<dbReference type="InterPro" id="IPR001057">
    <property type="entry name" value="Glu/AcGlu_kinase"/>
</dbReference>
<evidence type="ECO:0000259" key="5">
    <source>
        <dbReference type="Pfam" id="PF00696"/>
    </source>
</evidence>
<evidence type="ECO:0000313" key="7">
    <source>
        <dbReference type="Proteomes" id="UP001057375"/>
    </source>
</evidence>
<gene>
    <name evidence="6" type="ORF">ADUPG1_001814</name>
</gene>
<dbReference type="Pfam" id="PF00696">
    <property type="entry name" value="AA_kinase"/>
    <property type="match status" value="1"/>
</dbReference>
<protein>
    <submittedName>
        <fullName evidence="6">Glutamate/acetylglutamate kinase like protein</fullName>
    </submittedName>
</protein>
<dbReference type="InterPro" id="IPR036393">
    <property type="entry name" value="AceGlu_kinase-like_sf"/>
</dbReference>
<keyword evidence="3 6" id="KW-0418">Kinase</keyword>
<evidence type="ECO:0000256" key="3">
    <source>
        <dbReference type="ARBA" id="ARBA00022777"/>
    </source>
</evidence>
<dbReference type="EMBL" id="BQXS01001774">
    <property type="protein sequence ID" value="GKT31039.1"/>
    <property type="molecule type" value="Genomic_DNA"/>
</dbReference>
<dbReference type="Proteomes" id="UP001057375">
    <property type="component" value="Unassembled WGS sequence"/>
</dbReference>
<name>A0ABQ5KEU4_9EUKA</name>
<evidence type="ECO:0000256" key="1">
    <source>
        <dbReference type="ARBA" id="ARBA00022679"/>
    </source>
</evidence>
<evidence type="ECO:0000256" key="2">
    <source>
        <dbReference type="ARBA" id="ARBA00022741"/>
    </source>
</evidence>
<organism evidence="6 7">
    <name type="scientific">Aduncisulcus paluster</name>
    <dbReference type="NCBI Taxonomy" id="2918883"/>
    <lineage>
        <taxon>Eukaryota</taxon>
        <taxon>Metamonada</taxon>
        <taxon>Carpediemonas-like organisms</taxon>
        <taxon>Aduncisulcus</taxon>
    </lineage>
</organism>
<keyword evidence="1" id="KW-0808">Transferase</keyword>
<dbReference type="PANTHER" id="PTHR43654:SF1">
    <property type="entry name" value="ISOPENTENYL PHOSPHATE KINASE"/>
    <property type="match status" value="1"/>
</dbReference>
<feature type="domain" description="Aspartate/glutamate/uridylate kinase" evidence="5">
    <location>
        <begin position="6"/>
        <end position="88"/>
    </location>
</feature>
<keyword evidence="2" id="KW-0547">Nucleotide-binding</keyword>
<dbReference type="Gene3D" id="3.40.1160.10">
    <property type="entry name" value="Acetylglutamate kinase-like"/>
    <property type="match status" value="1"/>
</dbReference>
<proteinExistence type="predicted"/>
<keyword evidence="4" id="KW-0067">ATP-binding</keyword>
<dbReference type="PRINTS" id="PR00474">
    <property type="entry name" value="GLU5KINASE"/>
</dbReference>
<sequence length="93" mass="9886">MKDVRRIVVKVGTSTLTYDTGLLNLGRIDKLVKQLSDLQNSGHEIVLVTSGAIGAGMGKLRLSERPRTLPEKQAAAAVGQGVLLHMADSAYKG</sequence>
<dbReference type="SUPFAM" id="SSF53633">
    <property type="entry name" value="Carbamate kinase-like"/>
    <property type="match status" value="1"/>
</dbReference>
<accession>A0ABQ5KEU4</accession>
<dbReference type="GO" id="GO:0016301">
    <property type="term" value="F:kinase activity"/>
    <property type="evidence" value="ECO:0007669"/>
    <property type="project" value="UniProtKB-KW"/>
</dbReference>
<evidence type="ECO:0000313" key="6">
    <source>
        <dbReference type="EMBL" id="GKT31039.1"/>
    </source>
</evidence>
<keyword evidence="7" id="KW-1185">Reference proteome</keyword>
<evidence type="ECO:0000256" key="4">
    <source>
        <dbReference type="ARBA" id="ARBA00022840"/>
    </source>
</evidence>
<dbReference type="InterPro" id="IPR001048">
    <property type="entry name" value="Asp/Glu/Uridylate_kinase"/>
</dbReference>
<reference evidence="6" key="1">
    <citation type="submission" date="2022-03" db="EMBL/GenBank/DDBJ databases">
        <title>Draft genome sequence of Aduncisulcus paluster, a free-living microaerophilic Fornicata.</title>
        <authorList>
            <person name="Yuyama I."/>
            <person name="Kume K."/>
            <person name="Tamura T."/>
            <person name="Inagaki Y."/>
            <person name="Hashimoto T."/>
        </authorList>
    </citation>
    <scope>NUCLEOTIDE SEQUENCE</scope>
    <source>
        <strain evidence="6">NY0171</strain>
    </source>
</reference>
<comment type="caution">
    <text evidence="6">The sequence shown here is derived from an EMBL/GenBank/DDBJ whole genome shotgun (WGS) entry which is preliminary data.</text>
</comment>